<dbReference type="NCBIfam" id="TIGR01362">
    <property type="entry name" value="KDO8P_synth"/>
    <property type="match status" value="1"/>
</dbReference>
<dbReference type="GO" id="GO:0008676">
    <property type="term" value="F:3-deoxy-8-phosphooctulonate synthase activity"/>
    <property type="evidence" value="ECO:0007669"/>
    <property type="project" value="UniProtKB-EC"/>
</dbReference>
<evidence type="ECO:0000256" key="5">
    <source>
        <dbReference type="ARBA" id="ARBA00012693"/>
    </source>
</evidence>
<evidence type="ECO:0000256" key="1">
    <source>
        <dbReference type="ARBA" id="ARBA00004496"/>
    </source>
</evidence>
<dbReference type="UniPathway" id="UPA00357">
    <property type="reaction ID" value="UER00474"/>
</dbReference>
<comment type="subcellular location">
    <subcellularLocation>
        <location evidence="1">Cytoplasm</location>
    </subcellularLocation>
</comment>
<comment type="pathway">
    <text evidence="3">Carbohydrate biosynthesis; 3-deoxy-D-manno-octulosonate biosynthesis; 3-deoxy-D-manno-octulosonate from D-ribulose 5-phosphate: step 2/3.</text>
</comment>
<proteinExistence type="inferred from homology"/>
<comment type="catalytic activity">
    <reaction evidence="8">
        <text>D-arabinose 5-phosphate + phosphoenolpyruvate + H2O = 3-deoxy-alpha-D-manno-2-octulosonate-8-phosphate + phosphate</text>
        <dbReference type="Rhea" id="RHEA:14053"/>
        <dbReference type="ChEBI" id="CHEBI:15377"/>
        <dbReference type="ChEBI" id="CHEBI:43474"/>
        <dbReference type="ChEBI" id="CHEBI:57693"/>
        <dbReference type="ChEBI" id="CHEBI:58702"/>
        <dbReference type="ChEBI" id="CHEBI:85985"/>
        <dbReference type="EC" id="2.5.1.55"/>
    </reaction>
</comment>
<dbReference type="GO" id="GO:0005737">
    <property type="term" value="C:cytoplasm"/>
    <property type="evidence" value="ECO:0007669"/>
    <property type="project" value="UniProtKB-SubCell"/>
</dbReference>
<dbReference type="NCBIfam" id="NF003543">
    <property type="entry name" value="PRK05198.1"/>
    <property type="match status" value="1"/>
</dbReference>
<evidence type="ECO:0000256" key="4">
    <source>
        <dbReference type="ARBA" id="ARBA00010499"/>
    </source>
</evidence>
<dbReference type="AlphaFoldDB" id="A0A7C2K100"/>
<accession>A0A7C2K100</accession>
<dbReference type="Pfam" id="PF00793">
    <property type="entry name" value="DAHP_synth_1"/>
    <property type="match status" value="1"/>
</dbReference>
<dbReference type="InterPro" id="IPR006269">
    <property type="entry name" value="KDO8P_synthase"/>
</dbReference>
<evidence type="ECO:0000256" key="2">
    <source>
        <dbReference type="ARBA" id="ARBA00004756"/>
    </source>
</evidence>
<dbReference type="UniPathway" id="UPA00030"/>
<dbReference type="GO" id="GO:0009103">
    <property type="term" value="P:lipopolysaccharide biosynthetic process"/>
    <property type="evidence" value="ECO:0007669"/>
    <property type="project" value="UniProtKB-UniPathway"/>
</dbReference>
<keyword evidence="7 10" id="KW-0808">Transferase</keyword>
<dbReference type="EMBL" id="DSOK01000253">
    <property type="protein sequence ID" value="HEN15563.1"/>
    <property type="molecule type" value="Genomic_DNA"/>
</dbReference>
<dbReference type="InterPro" id="IPR006218">
    <property type="entry name" value="DAHP1/KDSA"/>
</dbReference>
<comment type="similarity">
    <text evidence="4">Belongs to the KdsA family.</text>
</comment>
<evidence type="ECO:0000259" key="9">
    <source>
        <dbReference type="Pfam" id="PF00793"/>
    </source>
</evidence>
<evidence type="ECO:0000313" key="10">
    <source>
        <dbReference type="EMBL" id="HEN15563.1"/>
    </source>
</evidence>
<gene>
    <name evidence="10" type="ORF">ENQ76_08860</name>
</gene>
<comment type="pathway">
    <text evidence="2">Bacterial outer membrane biogenesis; lipopolysaccharide biosynthesis.</text>
</comment>
<sequence>MPVQPVPVGRWKCGRGEPLLFIAGPCVIENEDLVLRVAETLAALSEQRGWQIVFKSSFDKANRTSVDSFRGPGLTRGLDILARVREQTGLPILTDVHEPQQAGPAAEVCDIVQIPAFLARQTDLVEAVAEATGKRGGVINVKKPQFLAPEDMVHVVRKCEAFGNPRVLLTDRGTMFGYGRLINDFRCIPVMQEFGTPVVFDATHSVQIPGGATTGGNRTLVPFLARAAVACGCDAVFFETHPDPDRALSDGPNMVPLAELPALMDQLARLRSLFLEFSAGNSPSSGIARSQELPPAT</sequence>
<dbReference type="SUPFAM" id="SSF51569">
    <property type="entry name" value="Aldolase"/>
    <property type="match status" value="1"/>
</dbReference>
<protein>
    <recommendedName>
        <fullName evidence="5">3-deoxy-8-phosphooctulonate synthase</fullName>
        <ecNumber evidence="5">2.5.1.55</ecNumber>
    </recommendedName>
</protein>
<evidence type="ECO:0000256" key="8">
    <source>
        <dbReference type="ARBA" id="ARBA00049112"/>
    </source>
</evidence>
<organism evidence="10">
    <name type="scientific">Schlesneria paludicola</name>
    <dbReference type="NCBI Taxonomy" id="360056"/>
    <lineage>
        <taxon>Bacteria</taxon>
        <taxon>Pseudomonadati</taxon>
        <taxon>Planctomycetota</taxon>
        <taxon>Planctomycetia</taxon>
        <taxon>Planctomycetales</taxon>
        <taxon>Planctomycetaceae</taxon>
        <taxon>Schlesneria</taxon>
    </lineage>
</organism>
<dbReference type="InterPro" id="IPR013785">
    <property type="entry name" value="Aldolase_TIM"/>
</dbReference>
<dbReference type="PANTHER" id="PTHR21057">
    <property type="entry name" value="PHOSPHO-2-DEHYDRO-3-DEOXYHEPTONATE ALDOLASE"/>
    <property type="match status" value="1"/>
</dbReference>
<reference evidence="10" key="1">
    <citation type="journal article" date="2020" name="mSystems">
        <title>Genome- and Community-Level Interaction Insights into Carbon Utilization and Element Cycling Functions of Hydrothermarchaeota in Hydrothermal Sediment.</title>
        <authorList>
            <person name="Zhou Z."/>
            <person name="Liu Y."/>
            <person name="Xu W."/>
            <person name="Pan J."/>
            <person name="Luo Z.H."/>
            <person name="Li M."/>
        </authorList>
    </citation>
    <scope>NUCLEOTIDE SEQUENCE [LARGE SCALE GENOMIC DNA]</scope>
    <source>
        <strain evidence="10">SpSt-339</strain>
    </source>
</reference>
<feature type="domain" description="DAHP synthetase I/KDSA" evidence="9">
    <location>
        <begin position="12"/>
        <end position="269"/>
    </location>
</feature>
<evidence type="ECO:0000256" key="3">
    <source>
        <dbReference type="ARBA" id="ARBA00004845"/>
    </source>
</evidence>
<dbReference type="EC" id="2.5.1.55" evidence="5"/>
<comment type="caution">
    <text evidence="10">The sequence shown here is derived from an EMBL/GenBank/DDBJ whole genome shotgun (WGS) entry which is preliminary data.</text>
</comment>
<evidence type="ECO:0000256" key="6">
    <source>
        <dbReference type="ARBA" id="ARBA00022490"/>
    </source>
</evidence>
<name>A0A7C2K100_9PLAN</name>
<keyword evidence="6" id="KW-0963">Cytoplasm</keyword>
<evidence type="ECO:0000256" key="7">
    <source>
        <dbReference type="ARBA" id="ARBA00022679"/>
    </source>
</evidence>
<dbReference type="Gene3D" id="3.20.20.70">
    <property type="entry name" value="Aldolase class I"/>
    <property type="match status" value="1"/>
</dbReference>